<keyword evidence="1" id="KW-1133">Transmembrane helix</keyword>
<keyword evidence="1" id="KW-0472">Membrane</keyword>
<feature type="transmembrane region" description="Helical" evidence="1">
    <location>
        <begin position="112"/>
        <end position="130"/>
    </location>
</feature>
<feature type="transmembrane region" description="Helical" evidence="1">
    <location>
        <begin position="142"/>
        <end position="160"/>
    </location>
</feature>
<evidence type="ECO:0000259" key="2">
    <source>
        <dbReference type="Pfam" id="PF09990"/>
    </source>
</evidence>
<feature type="transmembrane region" description="Helical" evidence="1">
    <location>
        <begin position="38"/>
        <end position="61"/>
    </location>
</feature>
<name>A2BXF7_PROM5</name>
<dbReference type="EMBL" id="CP000552">
    <property type="protein sequence ID" value="ABM72468.1"/>
    <property type="molecule type" value="Genomic_DNA"/>
</dbReference>
<feature type="domain" description="DUF2231" evidence="2">
    <location>
        <begin position="38"/>
        <end position="173"/>
    </location>
</feature>
<dbReference type="HOGENOM" id="CLU_107155_5_1_3"/>
<feature type="transmembrane region" description="Helical" evidence="1">
    <location>
        <begin position="73"/>
        <end position="92"/>
    </location>
</feature>
<gene>
    <name evidence="3" type="ordered locus">P9515_12611</name>
</gene>
<accession>A2BXF7</accession>
<evidence type="ECO:0000256" key="1">
    <source>
        <dbReference type="SAM" id="Phobius"/>
    </source>
</evidence>
<proteinExistence type="predicted"/>
<dbReference type="InterPro" id="IPR019251">
    <property type="entry name" value="DUF2231_TM"/>
</dbReference>
<sequence>MVHSTLNFMAYILINTFSIFSSLLPALNEKNLPWIDVIHPIVVHFVIAMALGAVVFDFVGIIFKKPNLYEVSFLNLTVATIAIFIAIVFGQIEAGLSNPYGVSRDILNYHSTIGWSLAGVLSVITGWRYVSRQSNPQVLSKGFVFVDLILAALVCTQVYLGDMLVWIYGLHTVPVVQAVREGLL</sequence>
<evidence type="ECO:0000313" key="3">
    <source>
        <dbReference type="EMBL" id="ABM72468.1"/>
    </source>
</evidence>
<feature type="transmembrane region" description="Helical" evidence="1">
    <location>
        <begin position="7"/>
        <end position="26"/>
    </location>
</feature>
<dbReference type="Pfam" id="PF09990">
    <property type="entry name" value="DUF2231"/>
    <property type="match status" value="1"/>
</dbReference>
<dbReference type="KEGG" id="pmc:P9515_12611"/>
<reference evidence="3 4" key="1">
    <citation type="journal article" date="2007" name="PLoS Genet.">
        <title>Patterns and implications of gene gain and loss in the evolution of Prochlorococcus.</title>
        <authorList>
            <person name="Kettler G.C."/>
            <person name="Martiny A.C."/>
            <person name="Huang K."/>
            <person name="Zucker J."/>
            <person name="Coleman M.L."/>
            <person name="Rodrigue S."/>
            <person name="Chen F."/>
            <person name="Lapidus A."/>
            <person name="Ferriera S."/>
            <person name="Johnson J."/>
            <person name="Steglich C."/>
            <person name="Church G.M."/>
            <person name="Richardson P."/>
            <person name="Chisholm S.W."/>
        </authorList>
    </citation>
    <scope>NUCLEOTIDE SEQUENCE [LARGE SCALE GENOMIC DNA]</scope>
    <source>
        <strain evidence="3 4">MIT 9515</strain>
    </source>
</reference>
<dbReference type="STRING" id="167542.P9515_12611"/>
<keyword evidence="1" id="KW-0812">Transmembrane</keyword>
<evidence type="ECO:0000313" key="4">
    <source>
        <dbReference type="Proteomes" id="UP000001589"/>
    </source>
</evidence>
<dbReference type="eggNOG" id="COG4244">
    <property type="taxonomic scope" value="Bacteria"/>
</dbReference>
<organism evidence="3 4">
    <name type="scientific">Prochlorococcus marinus (strain MIT 9515)</name>
    <dbReference type="NCBI Taxonomy" id="167542"/>
    <lineage>
        <taxon>Bacteria</taxon>
        <taxon>Bacillati</taxon>
        <taxon>Cyanobacteriota</taxon>
        <taxon>Cyanophyceae</taxon>
        <taxon>Synechococcales</taxon>
        <taxon>Prochlorococcaceae</taxon>
        <taxon>Prochlorococcus</taxon>
    </lineage>
</organism>
<protein>
    <recommendedName>
        <fullName evidence="2">DUF2231 domain-containing protein</fullName>
    </recommendedName>
</protein>
<dbReference type="Proteomes" id="UP000001589">
    <property type="component" value="Chromosome"/>
</dbReference>
<dbReference type="AlphaFoldDB" id="A2BXF7"/>